<dbReference type="HAMAP" id="MF_00013">
    <property type="entry name" value="LipB"/>
    <property type="match status" value="1"/>
</dbReference>
<organism evidence="6">
    <name type="scientific">marine metagenome</name>
    <dbReference type="NCBI Taxonomy" id="408172"/>
    <lineage>
        <taxon>unclassified sequences</taxon>
        <taxon>metagenomes</taxon>
        <taxon>ecological metagenomes</taxon>
    </lineage>
</organism>
<keyword evidence="4" id="KW-0012">Acyltransferase</keyword>
<comment type="pathway">
    <text evidence="1">Protein modification; protein lipoylation via endogenous pathway; protein N(6)-(lipoyl)lysine from octanoyl-[acyl-carrier-protein]: step 1/2.</text>
</comment>
<dbReference type="CDD" id="cd16444">
    <property type="entry name" value="LipB"/>
    <property type="match status" value="1"/>
</dbReference>
<dbReference type="InterPro" id="IPR000544">
    <property type="entry name" value="Octanoyltransferase"/>
</dbReference>
<keyword evidence="3" id="KW-0808">Transferase</keyword>
<protein>
    <recommendedName>
        <fullName evidence="2">lipoyl(octanoyl) transferase</fullName>
        <ecNumber evidence="2">2.3.1.181</ecNumber>
    </recommendedName>
</protein>
<dbReference type="InterPro" id="IPR045864">
    <property type="entry name" value="aa-tRNA-synth_II/BPL/LPL"/>
</dbReference>
<evidence type="ECO:0000256" key="3">
    <source>
        <dbReference type="ARBA" id="ARBA00022679"/>
    </source>
</evidence>
<dbReference type="PROSITE" id="PS01313">
    <property type="entry name" value="LIPB"/>
    <property type="match status" value="1"/>
</dbReference>
<dbReference type="Gene3D" id="3.30.930.10">
    <property type="entry name" value="Bira Bifunctional Protein, Domain 2"/>
    <property type="match status" value="1"/>
</dbReference>
<dbReference type="PIRSF" id="PIRSF016262">
    <property type="entry name" value="LPLase"/>
    <property type="match status" value="1"/>
</dbReference>
<proteinExistence type="inferred from homology"/>
<reference evidence="6" key="1">
    <citation type="submission" date="2018-05" db="EMBL/GenBank/DDBJ databases">
        <authorList>
            <person name="Lanie J.A."/>
            <person name="Ng W.-L."/>
            <person name="Kazmierczak K.M."/>
            <person name="Andrzejewski T.M."/>
            <person name="Davidsen T.M."/>
            <person name="Wayne K.J."/>
            <person name="Tettelin H."/>
            <person name="Glass J.I."/>
            <person name="Rusch D."/>
            <person name="Podicherti R."/>
            <person name="Tsui H.-C.T."/>
            <person name="Winkler M.E."/>
        </authorList>
    </citation>
    <scope>NUCLEOTIDE SEQUENCE</scope>
</reference>
<dbReference type="SUPFAM" id="SSF55681">
    <property type="entry name" value="Class II aaRS and biotin synthetases"/>
    <property type="match status" value="1"/>
</dbReference>
<evidence type="ECO:0000256" key="2">
    <source>
        <dbReference type="ARBA" id="ARBA00012334"/>
    </source>
</evidence>
<evidence type="ECO:0000256" key="1">
    <source>
        <dbReference type="ARBA" id="ARBA00004821"/>
    </source>
</evidence>
<dbReference type="Pfam" id="PF21948">
    <property type="entry name" value="LplA-B_cat"/>
    <property type="match status" value="1"/>
</dbReference>
<sequence length="248" mass="27124">MSKETVREIQALRLGTVEYGKALDIQRSFHTMCKRIGASDFLLLLEHKHVITIGRRGDKSHVLADKETLYRSGIQVFETDRGGEATYHGPGQLVVYPIMDVRALSISPLKYVRILESSIVDTLAVLGIQAHLVDGETGVWVGGVPNEKRQHGINPSGRKIAAIGVRISDGISMHGFALNVSTDLSYFGHIIPCGMPDLPMTSVQTETRTYISADDCAEIIASILAKKLNRELSWVGLADFEVPVLGTT</sequence>
<accession>A0A381VVG6</accession>
<dbReference type="PANTHER" id="PTHR10993">
    <property type="entry name" value="OCTANOYLTRANSFERASE"/>
    <property type="match status" value="1"/>
</dbReference>
<dbReference type="GO" id="GO:0033819">
    <property type="term" value="F:lipoyl(octanoyl) transferase activity"/>
    <property type="evidence" value="ECO:0007669"/>
    <property type="project" value="UniProtKB-EC"/>
</dbReference>
<dbReference type="EMBL" id="UINC01009898">
    <property type="protein sequence ID" value="SVA44252.1"/>
    <property type="molecule type" value="Genomic_DNA"/>
</dbReference>
<dbReference type="PANTHER" id="PTHR10993:SF7">
    <property type="entry name" value="LIPOYLTRANSFERASE 2, MITOCHONDRIAL-RELATED"/>
    <property type="match status" value="1"/>
</dbReference>
<dbReference type="InterPro" id="IPR020605">
    <property type="entry name" value="Octanoyltransferase_CS"/>
</dbReference>
<dbReference type="PROSITE" id="PS51733">
    <property type="entry name" value="BPL_LPL_CATALYTIC"/>
    <property type="match status" value="1"/>
</dbReference>
<evidence type="ECO:0000313" key="6">
    <source>
        <dbReference type="EMBL" id="SVA44252.1"/>
    </source>
</evidence>
<dbReference type="NCBIfam" id="TIGR00214">
    <property type="entry name" value="lipB"/>
    <property type="match status" value="1"/>
</dbReference>
<dbReference type="AlphaFoldDB" id="A0A381VVG6"/>
<dbReference type="EC" id="2.3.1.181" evidence="2"/>
<dbReference type="GO" id="GO:0009249">
    <property type="term" value="P:protein lipoylation"/>
    <property type="evidence" value="ECO:0007669"/>
    <property type="project" value="InterPro"/>
</dbReference>
<dbReference type="InterPro" id="IPR004143">
    <property type="entry name" value="BPL_LPL_catalytic"/>
</dbReference>
<dbReference type="UniPathway" id="UPA00538">
    <property type="reaction ID" value="UER00592"/>
</dbReference>
<evidence type="ECO:0000256" key="4">
    <source>
        <dbReference type="ARBA" id="ARBA00023315"/>
    </source>
</evidence>
<gene>
    <name evidence="6" type="ORF">METZ01_LOCUS97106</name>
</gene>
<feature type="domain" description="BPL/LPL catalytic" evidence="5">
    <location>
        <begin position="36"/>
        <end position="232"/>
    </location>
</feature>
<name>A0A381VVG6_9ZZZZ</name>
<evidence type="ECO:0000259" key="5">
    <source>
        <dbReference type="PROSITE" id="PS51733"/>
    </source>
</evidence>
<dbReference type="NCBIfam" id="NF010925">
    <property type="entry name" value="PRK14345.1"/>
    <property type="match status" value="1"/>
</dbReference>